<sequence>MSLFSTSESWPRPLPLFITSKGPHLLPFLSTLPPSLTLDLVSSNQLLRGRHPIHQIYQVIAKAVDSAAIVQPENVESVWNLRRVLNTSWHRVLLHLGHTLNL</sequence>
<reference evidence="2 3" key="1">
    <citation type="submission" date="2021-03" db="EMBL/GenBank/DDBJ databases">
        <authorList>
            <person name="King G.J."/>
            <person name="Bancroft I."/>
            <person name="Baten A."/>
            <person name="Bloomfield J."/>
            <person name="Borpatragohain P."/>
            <person name="He Z."/>
            <person name="Irish N."/>
            <person name="Irwin J."/>
            <person name="Liu K."/>
            <person name="Mauleon R.P."/>
            <person name="Moore J."/>
            <person name="Morris R."/>
            <person name="Ostergaard L."/>
            <person name="Wang B."/>
            <person name="Wells R."/>
        </authorList>
    </citation>
    <scope>NUCLEOTIDE SEQUENCE [LARGE SCALE GENOMIC DNA]</scope>
    <source>
        <strain evidence="2">R-o-18</strain>
        <tissue evidence="2">Leaf</tissue>
    </source>
</reference>
<evidence type="ECO:0000259" key="1">
    <source>
        <dbReference type="Pfam" id="PF03404"/>
    </source>
</evidence>
<dbReference type="InterPro" id="IPR014756">
    <property type="entry name" value="Ig_E-set"/>
</dbReference>
<dbReference type="EMBL" id="JADBGQ010000005">
    <property type="protein sequence ID" value="KAG5399433.1"/>
    <property type="molecule type" value="Genomic_DNA"/>
</dbReference>
<dbReference type="Pfam" id="PF03404">
    <property type="entry name" value="Mo-co_dimer"/>
    <property type="match status" value="1"/>
</dbReference>
<name>A0ABQ7MMM2_BRACM</name>
<keyword evidence="3" id="KW-1185">Reference proteome</keyword>
<accession>A0ABQ7MMM2</accession>
<evidence type="ECO:0000313" key="2">
    <source>
        <dbReference type="EMBL" id="KAG5399433.1"/>
    </source>
</evidence>
<dbReference type="SUPFAM" id="SSF81296">
    <property type="entry name" value="E set domains"/>
    <property type="match status" value="1"/>
</dbReference>
<comment type="caution">
    <text evidence="2">The sequence shown here is derived from an EMBL/GenBank/DDBJ whole genome shotgun (WGS) entry which is preliminary data.</text>
</comment>
<proteinExistence type="predicted"/>
<gene>
    <name evidence="2" type="primary">A05g510560.1_BraROA</name>
    <name evidence="2" type="ORF">IGI04_021247</name>
</gene>
<dbReference type="InterPro" id="IPR005066">
    <property type="entry name" value="MoCF_OxRdtse_dimer"/>
</dbReference>
<feature type="domain" description="Moybdenum cofactor oxidoreductase dimerisation" evidence="1">
    <location>
        <begin position="57"/>
        <end position="95"/>
    </location>
</feature>
<evidence type="ECO:0000313" key="3">
    <source>
        <dbReference type="Proteomes" id="UP000823674"/>
    </source>
</evidence>
<organism evidence="2 3">
    <name type="scientific">Brassica rapa subsp. trilocularis</name>
    <dbReference type="NCBI Taxonomy" id="1813537"/>
    <lineage>
        <taxon>Eukaryota</taxon>
        <taxon>Viridiplantae</taxon>
        <taxon>Streptophyta</taxon>
        <taxon>Embryophyta</taxon>
        <taxon>Tracheophyta</taxon>
        <taxon>Spermatophyta</taxon>
        <taxon>Magnoliopsida</taxon>
        <taxon>eudicotyledons</taxon>
        <taxon>Gunneridae</taxon>
        <taxon>Pentapetalae</taxon>
        <taxon>rosids</taxon>
        <taxon>malvids</taxon>
        <taxon>Brassicales</taxon>
        <taxon>Brassicaceae</taxon>
        <taxon>Brassiceae</taxon>
        <taxon>Brassica</taxon>
    </lineage>
</organism>
<dbReference type="Gene3D" id="2.60.40.650">
    <property type="match status" value="1"/>
</dbReference>
<protein>
    <recommendedName>
        <fullName evidence="1">Moybdenum cofactor oxidoreductase dimerisation domain-containing protein</fullName>
    </recommendedName>
</protein>
<dbReference type="Proteomes" id="UP000823674">
    <property type="component" value="Chromosome A05"/>
</dbReference>